<dbReference type="InterPro" id="IPR028082">
    <property type="entry name" value="Peripla_BP_I"/>
</dbReference>
<name>A0A150QQR6_SORCE</name>
<evidence type="ECO:0000313" key="4">
    <source>
        <dbReference type="Proteomes" id="UP000075635"/>
    </source>
</evidence>
<dbReference type="Gene3D" id="3.30.450.40">
    <property type="match status" value="2"/>
</dbReference>
<comment type="caution">
    <text evidence="3">The sequence shown here is derived from an EMBL/GenBank/DDBJ whole genome shotgun (WGS) entry which is preliminary data.</text>
</comment>
<dbReference type="SUPFAM" id="SSF53822">
    <property type="entry name" value="Periplasmic binding protein-like I"/>
    <property type="match status" value="1"/>
</dbReference>
<dbReference type="Gene3D" id="3.30.750.24">
    <property type="entry name" value="STAS domain"/>
    <property type="match status" value="1"/>
</dbReference>
<dbReference type="Pfam" id="PF13492">
    <property type="entry name" value="GAF_3"/>
    <property type="match status" value="1"/>
</dbReference>
<dbReference type="InterPro" id="IPR029016">
    <property type="entry name" value="GAF-like_dom_sf"/>
</dbReference>
<proteinExistence type="predicted"/>
<sequence length="819" mass="87120">MITGLDLFATLQHIVKEAVGILPSSQRGILLTRDGERLVHRLSVGFDGVLASPPRLFADAGPAIELSMLEPADGARVVAAAAWYRAHLPDEPALHFVPAGAAVVLVPVRTQGQTLGVLAVEQPDEQAPSDERWARLLSLADRAGAALERRKLYDDKAQSAQEIRVLEAVLNAVAARTSPHELVEMISKGIKSVQLRPQWSSVHLVLLSDAPRGGSASRGGAAAPETRSYYVPRRPPVAYWNNIRDGALTAGRGLGINMDVRSASIVSGGAPADIAQRELVDEGIDRGVHGIVVTPMNPELIEPAIRRAAAAGIPVVTIDTPPVEGSSALAYVGTDNAAAGRIAGELLARMLPDGGKIGVQTYSVASVHSSERIAGFEAALSGTSFDVLPPTEDLHDLPAAMRFVREAVEDQGVAGAFGVCAANGPFWGTAARELGREGKLKVIAFDLIMDTIAMLREGTIHAAIVQREHDMGYRSVQLLHDIVSNGVEATLAELPTRAAAGKGHALRFIDTGVDVVTVESTPWSIALSDYLTLDATRRATKRRRRLNRAGRQLEFLVAGMNVGEQDFREERAPLEPGSLVERVLSTAGSIIVDTHASELHGAPDVVEARGRGVHTLVGVPLLAGGTPFGVLVLESERRAACTLEEVALLERVADTVAVAVENAELVNRITERTHELEQANRHQESLLDTILELSSPVVPIARNILVMPVIGTMDAQRSGRFIESMLQDITERQARVVLVDVTGMAAVDAASAEHLLRAARAARLLGAEVVLVGITPAAARLMVEEGVDLGTVVTRSTLELGFAYALAKTGGQIVYRRAS</sequence>
<dbReference type="Pfam" id="PF01740">
    <property type="entry name" value="STAS"/>
    <property type="match status" value="1"/>
</dbReference>
<gene>
    <name evidence="3" type="ORF">BE17_42055</name>
</gene>
<dbReference type="Pfam" id="PF13185">
    <property type="entry name" value="GAF_2"/>
    <property type="match status" value="1"/>
</dbReference>
<protein>
    <submittedName>
        <fullName evidence="3">Sugar regulator</fullName>
    </submittedName>
</protein>
<feature type="domain" description="STAS" evidence="2">
    <location>
        <begin position="694"/>
        <end position="805"/>
    </location>
</feature>
<dbReference type="EMBL" id="JEMB01003592">
    <property type="protein sequence ID" value="KYF70357.1"/>
    <property type="molecule type" value="Genomic_DNA"/>
</dbReference>
<dbReference type="SMART" id="SM00065">
    <property type="entry name" value="GAF"/>
    <property type="match status" value="2"/>
</dbReference>
<dbReference type="InterPro" id="IPR003018">
    <property type="entry name" value="GAF"/>
</dbReference>
<dbReference type="CDD" id="cd07041">
    <property type="entry name" value="STAS_RsbR_RsbS_like"/>
    <property type="match status" value="1"/>
</dbReference>
<dbReference type="PROSITE" id="PS50801">
    <property type="entry name" value="STAS"/>
    <property type="match status" value="1"/>
</dbReference>
<dbReference type="InterPro" id="IPR036513">
    <property type="entry name" value="STAS_dom_sf"/>
</dbReference>
<reference evidence="3 4" key="1">
    <citation type="submission" date="2014-02" db="EMBL/GenBank/DDBJ databases">
        <title>The small core and large imbalanced accessory genome model reveals a collaborative survival strategy of Sorangium cellulosum strains in nature.</title>
        <authorList>
            <person name="Han K."/>
            <person name="Peng R."/>
            <person name="Blom J."/>
            <person name="Li Y.-Z."/>
        </authorList>
    </citation>
    <scope>NUCLEOTIDE SEQUENCE [LARGE SCALE GENOMIC DNA]</scope>
    <source>
        <strain evidence="3 4">So0011-07</strain>
    </source>
</reference>
<dbReference type="PANTHER" id="PTHR33745">
    <property type="entry name" value="RSBT ANTAGONIST PROTEIN RSBS-RELATED"/>
    <property type="match status" value="1"/>
</dbReference>
<dbReference type="SUPFAM" id="SSF52091">
    <property type="entry name" value="SpoIIaa-like"/>
    <property type="match status" value="1"/>
</dbReference>
<evidence type="ECO:0000259" key="2">
    <source>
        <dbReference type="PROSITE" id="PS50801"/>
    </source>
</evidence>
<accession>A0A150QQR6</accession>
<dbReference type="InterPro" id="IPR051932">
    <property type="entry name" value="Bact_StressResp_Reg"/>
</dbReference>
<organism evidence="3 4">
    <name type="scientific">Sorangium cellulosum</name>
    <name type="common">Polyangium cellulosum</name>
    <dbReference type="NCBI Taxonomy" id="56"/>
    <lineage>
        <taxon>Bacteria</taxon>
        <taxon>Pseudomonadati</taxon>
        <taxon>Myxococcota</taxon>
        <taxon>Polyangia</taxon>
        <taxon>Polyangiales</taxon>
        <taxon>Polyangiaceae</taxon>
        <taxon>Sorangium</taxon>
    </lineage>
</organism>
<keyword evidence="1" id="KW-0597">Phosphoprotein</keyword>
<dbReference type="Proteomes" id="UP000075635">
    <property type="component" value="Unassembled WGS sequence"/>
</dbReference>
<evidence type="ECO:0000256" key="1">
    <source>
        <dbReference type="ARBA" id="ARBA00022553"/>
    </source>
</evidence>
<dbReference type="Pfam" id="PF13407">
    <property type="entry name" value="Peripla_BP_4"/>
    <property type="match status" value="1"/>
</dbReference>
<dbReference type="SUPFAM" id="SSF55781">
    <property type="entry name" value="GAF domain-like"/>
    <property type="match status" value="2"/>
</dbReference>
<dbReference type="InterPro" id="IPR002645">
    <property type="entry name" value="STAS_dom"/>
</dbReference>
<dbReference type="InterPro" id="IPR025997">
    <property type="entry name" value="SBP_2_dom"/>
</dbReference>
<dbReference type="Gene3D" id="3.40.50.2300">
    <property type="match status" value="2"/>
</dbReference>
<dbReference type="PANTHER" id="PTHR33745:SF3">
    <property type="entry name" value="RSBT CO-ANTAGONIST PROTEIN RSBRC"/>
    <property type="match status" value="1"/>
</dbReference>
<evidence type="ECO:0000313" key="3">
    <source>
        <dbReference type="EMBL" id="KYF70357.1"/>
    </source>
</evidence>
<dbReference type="AlphaFoldDB" id="A0A150QQR6"/>